<dbReference type="InterPro" id="IPR027417">
    <property type="entry name" value="P-loop_NTPase"/>
</dbReference>
<evidence type="ECO:0000256" key="8">
    <source>
        <dbReference type="ARBA" id="ARBA00023016"/>
    </source>
</evidence>
<sequence>MANKKNKVNFLCSACGDDFPKWNGQCPSCKEWGTLSEFKVLGKKKNSKTEYRDYRPLNDVLEAEPGKRLTTGIVEADRVLGGGLLPGSLLLLGGSPGVGKSTLALHICSGINQSVLYVSAEESEEQVAIRAKRINVGSNNLHLSSENDLNGILTHINRISPALVVIDSIQTILNPDLDSLPGSPSQIRDCGQKFLEISKQNNVIIIIVGHVTKEGTIAGPKMLEHMVDTVLYLEGDDRYEHRILRAAKNRFGATNEVGIFHMNEDGLNEVTNPSEMFLSERSKNIPGTCIYPSLEGTRPILIEVQALVSTANFGTPQRNVNGFDFRRLAMLLAVLEKRMELIMGMKDVFINLVGGLKVDDPAADLSILCAIASSFMDKPIDENIVFIGEIGLAGEVRSISRLGRRLAEVKALGFSGAIVPNASMNEKINKSKLKIYPVTSVRQTFDILF</sequence>
<organism evidence="12">
    <name type="scientific">marine metagenome</name>
    <dbReference type="NCBI Taxonomy" id="408172"/>
    <lineage>
        <taxon>unclassified sequences</taxon>
        <taxon>metagenomes</taxon>
        <taxon>ecological metagenomes</taxon>
    </lineage>
</organism>
<dbReference type="PANTHER" id="PTHR32472:SF10">
    <property type="entry name" value="DNA REPAIR PROTEIN RADA-LIKE PROTEIN"/>
    <property type="match status" value="1"/>
</dbReference>
<evidence type="ECO:0000256" key="9">
    <source>
        <dbReference type="ARBA" id="ARBA00023125"/>
    </source>
</evidence>
<dbReference type="Pfam" id="PF13481">
    <property type="entry name" value="AAA_25"/>
    <property type="match status" value="1"/>
</dbReference>
<protein>
    <recommendedName>
        <fullName evidence="11">RecA family profile 1 domain-containing protein</fullName>
    </recommendedName>
</protein>
<dbReference type="GO" id="GO:0000725">
    <property type="term" value="P:recombinational repair"/>
    <property type="evidence" value="ECO:0007669"/>
    <property type="project" value="TreeGrafter"/>
</dbReference>
<dbReference type="EMBL" id="UINC01001075">
    <property type="protein sequence ID" value="SUZ69910.1"/>
    <property type="molecule type" value="Genomic_DNA"/>
</dbReference>
<dbReference type="SUPFAM" id="SSF54211">
    <property type="entry name" value="Ribosomal protein S5 domain 2-like"/>
    <property type="match status" value="1"/>
</dbReference>
<keyword evidence="3" id="KW-0227">DNA damage</keyword>
<dbReference type="InterPro" id="IPR041166">
    <property type="entry name" value="Rubredoxin_2"/>
</dbReference>
<keyword evidence="2" id="KW-0547">Nucleotide-binding</keyword>
<keyword evidence="7" id="KW-0067">ATP-binding</keyword>
<dbReference type="FunFam" id="3.40.50.300:FF:000050">
    <property type="entry name" value="DNA repair protein RadA"/>
    <property type="match status" value="1"/>
</dbReference>
<dbReference type="PANTHER" id="PTHR32472">
    <property type="entry name" value="DNA REPAIR PROTEIN RADA"/>
    <property type="match status" value="1"/>
</dbReference>
<evidence type="ECO:0000259" key="11">
    <source>
        <dbReference type="PROSITE" id="PS50162"/>
    </source>
</evidence>
<evidence type="ECO:0000256" key="6">
    <source>
        <dbReference type="ARBA" id="ARBA00022833"/>
    </source>
</evidence>
<keyword evidence="6" id="KW-0862">Zinc</keyword>
<dbReference type="Gene3D" id="3.30.230.10">
    <property type="match status" value="1"/>
</dbReference>
<dbReference type="PRINTS" id="PR01874">
    <property type="entry name" value="DNAREPAIRADA"/>
</dbReference>
<keyword evidence="10" id="KW-0234">DNA repair</keyword>
<proteinExistence type="inferred from homology"/>
<dbReference type="InterPro" id="IPR004504">
    <property type="entry name" value="DNA_repair_RadA"/>
</dbReference>
<evidence type="ECO:0000256" key="7">
    <source>
        <dbReference type="ARBA" id="ARBA00022840"/>
    </source>
</evidence>
<reference evidence="12" key="1">
    <citation type="submission" date="2018-05" db="EMBL/GenBank/DDBJ databases">
        <authorList>
            <person name="Lanie J.A."/>
            <person name="Ng W.-L."/>
            <person name="Kazmierczak K.M."/>
            <person name="Andrzejewski T.M."/>
            <person name="Davidsen T.M."/>
            <person name="Wayne K.J."/>
            <person name="Tettelin H."/>
            <person name="Glass J.I."/>
            <person name="Rusch D."/>
            <person name="Podicherti R."/>
            <person name="Tsui H.-C.T."/>
            <person name="Winkler M.E."/>
        </authorList>
    </citation>
    <scope>NUCLEOTIDE SEQUENCE</scope>
</reference>
<dbReference type="InterPro" id="IPR014721">
    <property type="entry name" value="Ribsml_uS5_D2-typ_fold_subgr"/>
</dbReference>
<dbReference type="GO" id="GO:0016787">
    <property type="term" value="F:hydrolase activity"/>
    <property type="evidence" value="ECO:0007669"/>
    <property type="project" value="UniProtKB-KW"/>
</dbReference>
<dbReference type="InterPro" id="IPR020568">
    <property type="entry name" value="Ribosomal_Su5_D2-typ_SF"/>
</dbReference>
<evidence type="ECO:0000313" key="12">
    <source>
        <dbReference type="EMBL" id="SUZ69910.1"/>
    </source>
</evidence>
<dbReference type="SMART" id="SM00382">
    <property type="entry name" value="AAA"/>
    <property type="match status" value="1"/>
</dbReference>
<evidence type="ECO:0000256" key="2">
    <source>
        <dbReference type="ARBA" id="ARBA00022741"/>
    </source>
</evidence>
<evidence type="ECO:0000256" key="4">
    <source>
        <dbReference type="ARBA" id="ARBA00022771"/>
    </source>
</evidence>
<dbReference type="InterPro" id="IPR003593">
    <property type="entry name" value="AAA+_ATPase"/>
</dbReference>
<dbReference type="AlphaFoldDB" id="A0A381PSM0"/>
<accession>A0A381PSM0</accession>
<keyword evidence="1" id="KW-0479">Metal-binding</keyword>
<dbReference type="SUPFAM" id="SSF52540">
    <property type="entry name" value="P-loop containing nucleoside triphosphate hydrolases"/>
    <property type="match status" value="1"/>
</dbReference>
<evidence type="ECO:0000256" key="1">
    <source>
        <dbReference type="ARBA" id="ARBA00022723"/>
    </source>
</evidence>
<dbReference type="GO" id="GO:0005524">
    <property type="term" value="F:ATP binding"/>
    <property type="evidence" value="ECO:0007669"/>
    <property type="project" value="UniProtKB-KW"/>
</dbReference>
<dbReference type="PROSITE" id="PS50162">
    <property type="entry name" value="RECA_2"/>
    <property type="match status" value="1"/>
</dbReference>
<name>A0A381PSM0_9ZZZZ</name>
<keyword evidence="5" id="KW-0378">Hydrolase</keyword>
<dbReference type="NCBIfam" id="TIGR00416">
    <property type="entry name" value="sms"/>
    <property type="match status" value="1"/>
</dbReference>
<evidence type="ECO:0000256" key="10">
    <source>
        <dbReference type="ARBA" id="ARBA00023204"/>
    </source>
</evidence>
<dbReference type="Pfam" id="PF13541">
    <property type="entry name" value="ChlI"/>
    <property type="match status" value="1"/>
</dbReference>
<evidence type="ECO:0000256" key="5">
    <source>
        <dbReference type="ARBA" id="ARBA00022801"/>
    </source>
</evidence>
<keyword evidence="4" id="KW-0863">Zinc-finger</keyword>
<dbReference type="GO" id="GO:0005829">
    <property type="term" value="C:cytosol"/>
    <property type="evidence" value="ECO:0007669"/>
    <property type="project" value="TreeGrafter"/>
</dbReference>
<dbReference type="GO" id="GO:0003684">
    <property type="term" value="F:damaged DNA binding"/>
    <property type="evidence" value="ECO:0007669"/>
    <property type="project" value="InterPro"/>
</dbReference>
<dbReference type="GO" id="GO:0008270">
    <property type="term" value="F:zinc ion binding"/>
    <property type="evidence" value="ECO:0007669"/>
    <property type="project" value="UniProtKB-KW"/>
</dbReference>
<dbReference type="HAMAP" id="MF_01498">
    <property type="entry name" value="RadA_bact"/>
    <property type="match status" value="1"/>
</dbReference>
<dbReference type="InterPro" id="IPR020588">
    <property type="entry name" value="RecA_ATP-bd"/>
</dbReference>
<dbReference type="Pfam" id="PF18073">
    <property type="entry name" value="Zn_ribbon_LapB"/>
    <property type="match status" value="1"/>
</dbReference>
<dbReference type="Gene3D" id="3.40.50.300">
    <property type="entry name" value="P-loop containing nucleotide triphosphate hydrolases"/>
    <property type="match status" value="1"/>
</dbReference>
<feature type="domain" description="RecA family profile 1" evidence="11">
    <location>
        <begin position="65"/>
        <end position="211"/>
    </location>
</feature>
<dbReference type="GO" id="GO:0140664">
    <property type="term" value="F:ATP-dependent DNA damage sensor activity"/>
    <property type="evidence" value="ECO:0007669"/>
    <property type="project" value="InterPro"/>
</dbReference>
<gene>
    <name evidence="12" type="ORF">METZ01_LOCUS22764</name>
</gene>
<evidence type="ECO:0000256" key="3">
    <source>
        <dbReference type="ARBA" id="ARBA00022763"/>
    </source>
</evidence>
<keyword evidence="8" id="KW-0346">Stress response</keyword>
<keyword evidence="9" id="KW-0238">DNA-binding</keyword>